<feature type="region of interest" description="Disordered" evidence="1">
    <location>
        <begin position="388"/>
        <end position="444"/>
    </location>
</feature>
<name>A0A2A9NUK5_9AGAR</name>
<evidence type="ECO:0000256" key="1">
    <source>
        <dbReference type="SAM" id="MobiDB-lite"/>
    </source>
</evidence>
<dbReference type="PANTHER" id="PTHR37287:SF1">
    <property type="entry name" value="INO EIGHTY SUBUNIT 1"/>
    <property type="match status" value="1"/>
</dbReference>
<feature type="region of interest" description="Disordered" evidence="1">
    <location>
        <begin position="494"/>
        <end position="526"/>
    </location>
</feature>
<dbReference type="OrthoDB" id="5413003at2759"/>
<feature type="compositionally biased region" description="Basic and acidic residues" evidence="1">
    <location>
        <begin position="313"/>
        <end position="323"/>
    </location>
</feature>
<sequence length="526" mass="60072">MSSRKQSPAPRRILPIKRADGEPLTRLDIQYDLLSFIFTDDSNVFTDPWRNSQLVAFRDLYIDAILNSPKATKALKDKMLASPQFATSFAMLSLLVNVGRINTTMSFFPEMKTAIRTYHPIPALQKTEGNLQDAPRIKHILKAVLLKDDGGVLPVSPQDLISRLNEGKRPSTSVMNLLFILASHSSAAIQQYFKPTEEFSFQLDFLDLFLRTDVSSASRARAFLWLCWNYLEMHDGMPGVENPFSTSENRVPTFVQLSKEEVFRENVDPVEEKAIAERLIASRSQIVRNNSIKDTQKDSARSFDDQDLPTSITDDRSKLERSDINTTRSRATQAAKERKAAADRLRREKMKERAREQLPDDRSDSEYASENLVDRRVESQMEFGDYHRHVQQSQHVPTSASQQQQTNQRPVVDISTGQTYHHPRYSPYRHHSAADAGYPPNQLQRMHRALPPSMTMLQHAWHMIMTTDPLIDSDEELGDDDARIDYSQRIRILSRIRGKSPTPEQECHNPPSNTSRPSLPITGRAQ</sequence>
<keyword evidence="3" id="KW-1185">Reference proteome</keyword>
<protein>
    <recommendedName>
        <fullName evidence="4">Ino eighty subunit 1</fullName>
    </recommendedName>
</protein>
<feature type="compositionally biased region" description="Basic and acidic residues" evidence="1">
    <location>
        <begin position="294"/>
        <end position="304"/>
    </location>
</feature>
<evidence type="ECO:0000313" key="2">
    <source>
        <dbReference type="EMBL" id="PFH54665.1"/>
    </source>
</evidence>
<reference evidence="2 3" key="1">
    <citation type="submission" date="2014-02" db="EMBL/GenBank/DDBJ databases">
        <title>Transposable element dynamics among asymbiotic and ectomycorrhizal Amanita fungi.</title>
        <authorList>
            <consortium name="DOE Joint Genome Institute"/>
            <person name="Hess J."/>
            <person name="Skrede I."/>
            <person name="Wolfe B."/>
            <person name="LaButti K."/>
            <person name="Ohm R.A."/>
            <person name="Grigoriev I.V."/>
            <person name="Pringle A."/>
        </authorList>
    </citation>
    <scope>NUCLEOTIDE SEQUENCE [LARGE SCALE GENOMIC DNA]</scope>
    <source>
        <strain evidence="2 3">SKay4041</strain>
    </source>
</reference>
<dbReference type="InterPro" id="IPR038014">
    <property type="entry name" value="Ies1"/>
</dbReference>
<organism evidence="2 3">
    <name type="scientific">Amanita thiersii Skay4041</name>
    <dbReference type="NCBI Taxonomy" id="703135"/>
    <lineage>
        <taxon>Eukaryota</taxon>
        <taxon>Fungi</taxon>
        <taxon>Dikarya</taxon>
        <taxon>Basidiomycota</taxon>
        <taxon>Agaricomycotina</taxon>
        <taxon>Agaricomycetes</taxon>
        <taxon>Agaricomycetidae</taxon>
        <taxon>Agaricales</taxon>
        <taxon>Pluteineae</taxon>
        <taxon>Amanitaceae</taxon>
        <taxon>Amanita</taxon>
    </lineage>
</organism>
<evidence type="ECO:0000313" key="3">
    <source>
        <dbReference type="Proteomes" id="UP000242287"/>
    </source>
</evidence>
<dbReference type="GO" id="GO:0031011">
    <property type="term" value="C:Ino80 complex"/>
    <property type="evidence" value="ECO:0007669"/>
    <property type="project" value="InterPro"/>
</dbReference>
<gene>
    <name evidence="2" type="ORF">AMATHDRAFT_210</name>
</gene>
<feature type="compositionally biased region" description="Basic residues" evidence="1">
    <location>
        <begin position="421"/>
        <end position="431"/>
    </location>
</feature>
<feature type="compositionally biased region" description="Polar residues" evidence="1">
    <location>
        <begin position="391"/>
        <end position="419"/>
    </location>
</feature>
<accession>A0A2A9NUK5</accession>
<dbReference type="EMBL" id="KZ301969">
    <property type="protein sequence ID" value="PFH54665.1"/>
    <property type="molecule type" value="Genomic_DNA"/>
</dbReference>
<dbReference type="Proteomes" id="UP000242287">
    <property type="component" value="Unassembled WGS sequence"/>
</dbReference>
<dbReference type="STRING" id="703135.A0A2A9NUK5"/>
<proteinExistence type="predicted"/>
<feature type="region of interest" description="Disordered" evidence="1">
    <location>
        <begin position="291"/>
        <end position="375"/>
    </location>
</feature>
<evidence type="ECO:0008006" key="4">
    <source>
        <dbReference type="Google" id="ProtNLM"/>
    </source>
</evidence>
<dbReference type="AlphaFoldDB" id="A0A2A9NUK5"/>
<feature type="compositionally biased region" description="Basic and acidic residues" evidence="1">
    <location>
        <begin position="335"/>
        <end position="365"/>
    </location>
</feature>
<dbReference type="PANTHER" id="PTHR37287">
    <property type="entry name" value="INO EIGHTY SUBUNIT 1"/>
    <property type="match status" value="1"/>
</dbReference>